<evidence type="ECO:0000313" key="1">
    <source>
        <dbReference type="EMBL" id="KAJ8342049.1"/>
    </source>
</evidence>
<name>A0A9Q1ENG6_SYNKA</name>
<organism evidence="1 2">
    <name type="scientific">Synaphobranchus kaupii</name>
    <name type="common">Kaup's arrowtooth eel</name>
    <dbReference type="NCBI Taxonomy" id="118154"/>
    <lineage>
        <taxon>Eukaryota</taxon>
        <taxon>Metazoa</taxon>
        <taxon>Chordata</taxon>
        <taxon>Craniata</taxon>
        <taxon>Vertebrata</taxon>
        <taxon>Euteleostomi</taxon>
        <taxon>Actinopterygii</taxon>
        <taxon>Neopterygii</taxon>
        <taxon>Teleostei</taxon>
        <taxon>Anguilliformes</taxon>
        <taxon>Synaphobranchidae</taxon>
        <taxon>Synaphobranchus</taxon>
    </lineage>
</organism>
<reference evidence="1" key="1">
    <citation type="journal article" date="2023" name="Science">
        <title>Genome structures resolve the early diversification of teleost fishes.</title>
        <authorList>
            <person name="Parey E."/>
            <person name="Louis A."/>
            <person name="Montfort J."/>
            <person name="Bouchez O."/>
            <person name="Roques C."/>
            <person name="Iampietro C."/>
            <person name="Lluch J."/>
            <person name="Castinel A."/>
            <person name="Donnadieu C."/>
            <person name="Desvignes T."/>
            <person name="Floi Bucao C."/>
            <person name="Jouanno E."/>
            <person name="Wen M."/>
            <person name="Mejri S."/>
            <person name="Dirks R."/>
            <person name="Jansen H."/>
            <person name="Henkel C."/>
            <person name="Chen W.J."/>
            <person name="Zahm M."/>
            <person name="Cabau C."/>
            <person name="Klopp C."/>
            <person name="Thompson A.W."/>
            <person name="Robinson-Rechavi M."/>
            <person name="Braasch I."/>
            <person name="Lecointre G."/>
            <person name="Bobe J."/>
            <person name="Postlethwait J.H."/>
            <person name="Berthelot C."/>
            <person name="Roest Crollius H."/>
            <person name="Guiguen Y."/>
        </authorList>
    </citation>
    <scope>NUCLEOTIDE SEQUENCE</scope>
    <source>
        <strain evidence="1">WJC10195</strain>
    </source>
</reference>
<evidence type="ECO:0000313" key="2">
    <source>
        <dbReference type="Proteomes" id="UP001152622"/>
    </source>
</evidence>
<accession>A0A9Q1ENG6</accession>
<proteinExistence type="predicted"/>
<comment type="caution">
    <text evidence="1">The sequence shown here is derived from an EMBL/GenBank/DDBJ whole genome shotgun (WGS) entry which is preliminary data.</text>
</comment>
<sequence>MPTGNKSPVPCKKVGVATREQRMLKARCTADELFHLPSLLLTCLHLIGCDMECLKMADIQLVVPVI</sequence>
<dbReference type="Proteomes" id="UP001152622">
    <property type="component" value="Chromosome 14"/>
</dbReference>
<protein>
    <submittedName>
        <fullName evidence="1">Uncharacterized protein</fullName>
    </submittedName>
</protein>
<keyword evidence="2" id="KW-1185">Reference proteome</keyword>
<dbReference type="EMBL" id="JAINUF010000014">
    <property type="protein sequence ID" value="KAJ8342049.1"/>
    <property type="molecule type" value="Genomic_DNA"/>
</dbReference>
<gene>
    <name evidence="1" type="ORF">SKAU_G00319770</name>
</gene>
<dbReference type="AlphaFoldDB" id="A0A9Q1ENG6"/>